<comment type="caution">
    <text evidence="1">The sequence shown here is derived from an EMBL/GenBank/DDBJ whole genome shotgun (WGS) entry which is preliminary data.</text>
</comment>
<reference evidence="1 2" key="1">
    <citation type="submission" date="2018-07" db="EMBL/GenBank/DDBJ databases">
        <title>Genomic and Epidemiologic Investigation of an Indolent Hospital Outbreak.</title>
        <authorList>
            <person name="Johnson R.C."/>
            <person name="Deming C."/>
            <person name="Conlan S."/>
            <person name="Zellmer C.J."/>
            <person name="Michelin A.V."/>
            <person name="Lee-Lin S."/>
            <person name="Thomas P.J."/>
            <person name="Park M."/>
            <person name="Weingarten R.A."/>
            <person name="Less J."/>
            <person name="Dekker J.P."/>
            <person name="Frank K.M."/>
            <person name="Musser K.A."/>
            <person name="Mcquiston J.R."/>
            <person name="Henderson D.K."/>
            <person name="Lau A.F."/>
            <person name="Palmore T.N."/>
            <person name="Segre J.A."/>
        </authorList>
    </citation>
    <scope>NUCLEOTIDE SEQUENCE [LARGE SCALE GENOMIC DNA]</scope>
    <source>
        <strain evidence="1 2">SK-NIH.Env10_0317</strain>
    </source>
</reference>
<dbReference type="EMBL" id="QQWO01000001">
    <property type="protein sequence ID" value="RSV07954.1"/>
    <property type="molecule type" value="Genomic_DNA"/>
</dbReference>
<protein>
    <submittedName>
        <fullName evidence="1">Uncharacterized protein</fullName>
    </submittedName>
</protein>
<dbReference type="AlphaFoldDB" id="A0AAJ4VCV9"/>
<accession>A0AAJ4VCV9</accession>
<evidence type="ECO:0000313" key="1">
    <source>
        <dbReference type="EMBL" id="RSV07954.1"/>
    </source>
</evidence>
<evidence type="ECO:0000313" key="2">
    <source>
        <dbReference type="Proteomes" id="UP000286681"/>
    </source>
</evidence>
<name>A0AAJ4VCV9_9SPHN</name>
<gene>
    <name evidence="1" type="ORF">CA257_00225</name>
</gene>
<organism evidence="1 2">
    <name type="scientific">Sphingomonas koreensis</name>
    <dbReference type="NCBI Taxonomy" id="93064"/>
    <lineage>
        <taxon>Bacteria</taxon>
        <taxon>Pseudomonadati</taxon>
        <taxon>Pseudomonadota</taxon>
        <taxon>Alphaproteobacteria</taxon>
        <taxon>Sphingomonadales</taxon>
        <taxon>Sphingomonadaceae</taxon>
        <taxon>Sphingomonas</taxon>
    </lineage>
</organism>
<dbReference type="Proteomes" id="UP000286681">
    <property type="component" value="Unassembled WGS sequence"/>
</dbReference>
<proteinExistence type="predicted"/>
<sequence length="95" mass="10842">MFQSGRKRLGVGVVSYERRIRALCFGRPVGPWRRCPRQARDDLVGLRLGEYDEYGRFFVIVPGDLEYVYARSAELTGDAFRSTPRAPRYGTGPAR</sequence>